<dbReference type="EMBL" id="MU003512">
    <property type="protein sequence ID" value="KAF2469448.1"/>
    <property type="molecule type" value="Genomic_DNA"/>
</dbReference>
<sequence>MPNTAAFPSEHTLNSSVPLLSDYISSSPKNIYSPLPLGDTEIRLVTIVPGILEDPMVCILEAVSLDSPLAYEALSYVWGNLDDSRTIIVNNAPADVTSNLDMALRYIRHPEELRTMWIDAICIDQSNTVERNQQVRMMTSIYRRAHTVLIWVGILEEQETFSVLERINRRDAGQINHCGILATLILRDWFHRIWTKQELTVALRDPWIIFG</sequence>
<evidence type="ECO:0000313" key="1">
    <source>
        <dbReference type="EMBL" id="KAF2469448.1"/>
    </source>
</evidence>
<feature type="non-terminal residue" evidence="1">
    <location>
        <position position="211"/>
    </location>
</feature>
<dbReference type="Proteomes" id="UP000799755">
    <property type="component" value="Unassembled WGS sequence"/>
</dbReference>
<evidence type="ECO:0000313" key="2">
    <source>
        <dbReference type="Proteomes" id="UP000799755"/>
    </source>
</evidence>
<reference evidence="1" key="1">
    <citation type="journal article" date="2020" name="Stud. Mycol.">
        <title>101 Dothideomycetes genomes: a test case for predicting lifestyles and emergence of pathogens.</title>
        <authorList>
            <person name="Haridas S."/>
            <person name="Albert R."/>
            <person name="Binder M."/>
            <person name="Bloem J."/>
            <person name="Labutti K."/>
            <person name="Salamov A."/>
            <person name="Andreopoulos B."/>
            <person name="Baker S."/>
            <person name="Barry K."/>
            <person name="Bills G."/>
            <person name="Bluhm B."/>
            <person name="Cannon C."/>
            <person name="Castanera R."/>
            <person name="Culley D."/>
            <person name="Daum C."/>
            <person name="Ezra D."/>
            <person name="Gonzalez J."/>
            <person name="Henrissat B."/>
            <person name="Kuo A."/>
            <person name="Liang C."/>
            <person name="Lipzen A."/>
            <person name="Lutzoni F."/>
            <person name="Magnuson J."/>
            <person name="Mondo S."/>
            <person name="Nolan M."/>
            <person name="Ohm R."/>
            <person name="Pangilinan J."/>
            <person name="Park H.-J."/>
            <person name="Ramirez L."/>
            <person name="Alfaro M."/>
            <person name="Sun H."/>
            <person name="Tritt A."/>
            <person name="Yoshinaga Y."/>
            <person name="Zwiers L.-H."/>
            <person name="Turgeon B."/>
            <person name="Goodwin S."/>
            <person name="Spatafora J."/>
            <person name="Crous P."/>
            <person name="Grigoriev I."/>
        </authorList>
    </citation>
    <scope>NUCLEOTIDE SEQUENCE</scope>
    <source>
        <strain evidence="1">ATCC 200398</strain>
    </source>
</reference>
<keyword evidence="2" id="KW-1185">Reference proteome</keyword>
<gene>
    <name evidence="1" type="ORF">BDR25DRAFT_289012</name>
</gene>
<comment type="caution">
    <text evidence="1">The sequence shown here is derived from an EMBL/GenBank/DDBJ whole genome shotgun (WGS) entry which is preliminary data.</text>
</comment>
<protein>
    <submittedName>
        <fullName evidence="1">Uncharacterized protein</fullName>
    </submittedName>
</protein>
<accession>A0ACB6QSA0</accession>
<organism evidence="1 2">
    <name type="scientific">Lindgomyces ingoldianus</name>
    <dbReference type="NCBI Taxonomy" id="673940"/>
    <lineage>
        <taxon>Eukaryota</taxon>
        <taxon>Fungi</taxon>
        <taxon>Dikarya</taxon>
        <taxon>Ascomycota</taxon>
        <taxon>Pezizomycotina</taxon>
        <taxon>Dothideomycetes</taxon>
        <taxon>Pleosporomycetidae</taxon>
        <taxon>Pleosporales</taxon>
        <taxon>Lindgomycetaceae</taxon>
        <taxon>Lindgomyces</taxon>
    </lineage>
</organism>
<name>A0ACB6QSA0_9PLEO</name>
<proteinExistence type="predicted"/>